<organism evidence="2 3">
    <name type="scientific">Linum trigynum</name>
    <dbReference type="NCBI Taxonomy" id="586398"/>
    <lineage>
        <taxon>Eukaryota</taxon>
        <taxon>Viridiplantae</taxon>
        <taxon>Streptophyta</taxon>
        <taxon>Embryophyta</taxon>
        <taxon>Tracheophyta</taxon>
        <taxon>Spermatophyta</taxon>
        <taxon>Magnoliopsida</taxon>
        <taxon>eudicotyledons</taxon>
        <taxon>Gunneridae</taxon>
        <taxon>Pentapetalae</taxon>
        <taxon>rosids</taxon>
        <taxon>fabids</taxon>
        <taxon>Malpighiales</taxon>
        <taxon>Linaceae</taxon>
        <taxon>Linum</taxon>
    </lineage>
</organism>
<evidence type="ECO:0000256" key="1">
    <source>
        <dbReference type="SAM" id="SignalP"/>
    </source>
</evidence>
<name>A0AAV2DT27_9ROSI</name>
<gene>
    <name evidence="2" type="ORF">LTRI10_LOCUS18402</name>
</gene>
<evidence type="ECO:0000313" key="3">
    <source>
        <dbReference type="Proteomes" id="UP001497516"/>
    </source>
</evidence>
<feature type="signal peptide" evidence="1">
    <location>
        <begin position="1"/>
        <end position="18"/>
    </location>
</feature>
<reference evidence="2 3" key="1">
    <citation type="submission" date="2024-04" db="EMBL/GenBank/DDBJ databases">
        <authorList>
            <person name="Fracassetti M."/>
        </authorList>
    </citation>
    <scope>NUCLEOTIDE SEQUENCE [LARGE SCALE GENOMIC DNA]</scope>
</reference>
<sequence length="236" mass="26935">MVMLFVFLCIFLPDWCDCVSSTNRDNRIRIVVSSIGIGRWISRRHYIFSRFFELQRLNPFTGDQKPSQEQLDLAEGIREAIMLKYKGLLRFKNNPNLHLKFDHNKATDLVDVPITMDDIGGAREVSIHVARAVLQASVIPPAISTDEESYAVAEKLEQLGLEIRRAETFANDNATDCIASLMDLEEENKFSPTMYAKVHRVAKNFLFLKIAVEKKKCLELRKQALLNASKAYGEPQ</sequence>
<dbReference type="AlphaFoldDB" id="A0AAV2DT27"/>
<dbReference type="EMBL" id="OZ034816">
    <property type="protein sequence ID" value="CAL1376689.1"/>
    <property type="molecule type" value="Genomic_DNA"/>
</dbReference>
<keyword evidence="3" id="KW-1185">Reference proteome</keyword>
<dbReference type="Proteomes" id="UP001497516">
    <property type="component" value="Chromosome 3"/>
</dbReference>
<feature type="chain" id="PRO_5043449646" evidence="1">
    <location>
        <begin position="19"/>
        <end position="236"/>
    </location>
</feature>
<proteinExistence type="predicted"/>
<accession>A0AAV2DT27</accession>
<protein>
    <submittedName>
        <fullName evidence="2">Uncharacterized protein</fullName>
    </submittedName>
</protein>
<keyword evidence="1" id="KW-0732">Signal</keyword>
<evidence type="ECO:0000313" key="2">
    <source>
        <dbReference type="EMBL" id="CAL1376689.1"/>
    </source>
</evidence>